<dbReference type="OrthoDB" id="5359163at2"/>
<dbReference type="EMBL" id="CP000767">
    <property type="protein sequence ID" value="EAU00186.1"/>
    <property type="molecule type" value="Genomic_DNA"/>
</dbReference>
<dbReference type="HOGENOM" id="CLU_456866_0_0_7"/>
<evidence type="ECO:0000313" key="3">
    <source>
        <dbReference type="Proteomes" id="UP000006380"/>
    </source>
</evidence>
<protein>
    <submittedName>
        <fullName evidence="2">CRISPR/Cas system-associated protein Cas8, type I-B/HMARI</fullName>
    </submittedName>
</protein>
<dbReference type="InterPro" id="IPR013389">
    <property type="entry name" value="CRISPR-assoc_prot_Cas8b"/>
</dbReference>
<dbReference type="RefSeq" id="WP_011992227.1">
    <property type="nucleotide sequence ID" value="NC_009715.2"/>
</dbReference>
<feature type="coiled-coil region" evidence="1">
    <location>
        <begin position="441"/>
        <end position="468"/>
    </location>
</feature>
<proteinExistence type="predicted"/>
<gene>
    <name evidence="2" type="primary">cas8</name>
    <name evidence="2" type="ORF">CCV52592_1293</name>
</gene>
<reference evidence="2" key="1">
    <citation type="submission" date="2016-07" db="EMBL/GenBank/DDBJ databases">
        <title>Comparative genomics of the Campylobacter concisus group.</title>
        <authorList>
            <person name="Miller W.G."/>
            <person name="Yee E."/>
            <person name="Chapman M.H."/>
            <person name="Huynh S."/>
            <person name="Bono J.L."/>
            <person name="On S.L.W."/>
            <person name="StLeger J."/>
            <person name="Foster G."/>
            <person name="Parker C.T."/>
        </authorList>
    </citation>
    <scope>NUCLEOTIDE SEQUENCE</scope>
    <source>
        <strain evidence="2">525.92</strain>
    </source>
</reference>
<keyword evidence="1" id="KW-0175">Coiled coil</keyword>
<keyword evidence="3" id="KW-1185">Reference proteome</keyword>
<dbReference type="STRING" id="360105.CCV52592_1293"/>
<dbReference type="Proteomes" id="UP000006380">
    <property type="component" value="Chromosome"/>
</dbReference>
<dbReference type="Pfam" id="PF09484">
    <property type="entry name" value="Cas_TM1802"/>
    <property type="match status" value="1"/>
</dbReference>
<dbReference type="KEGG" id="ccv:CCV52592_1293"/>
<evidence type="ECO:0000256" key="1">
    <source>
        <dbReference type="SAM" id="Coils"/>
    </source>
</evidence>
<evidence type="ECO:0000313" key="2">
    <source>
        <dbReference type="EMBL" id="EAU00186.1"/>
    </source>
</evidence>
<sequence length="588" mass="67920">MGDIIKIFAEIGEIYQKDEERIKNRAYEYDEIKAYLCDIKTKNILPHLYQENKNELIITRFGIGANSGNLFPNSQLVSKDINKNEAKFIKGILKSIENFLSYFTDEEIENNEKLKQILSIDSSFFEGLIDDIKKLEEHKIKGKKVATFFCLAYNDKPISAYYNEIFKKHISQKEKSKIYGYDILTNEQGVGGDANLAFCSVNELPDSLKFIKSKLLPLNSDSADKIRTGFLAIDKDLSHNFYGVKMAILPTILSKDETIFEKVLEFLKEAKTDIEQVAQAEETINLYLECVAKKEKDIPVLNTILFYAKNNSAVDVLLQIDDVLPSFISKISNSMAKNKIKAFKRKDSKNEDVIYLQNLFDNSLEIMNFLLSQNKIDIDIMIEKYCDLIYYGSVNTKYRFQLDWAKYFNNYYPQRSIAAIVAYQNLFNEIDVLNDKLTLQKECILENKENKKEIIKELIKNSEFLKDNSVLQGAYLLGMMSSALIKWQYAISESDSFAKWLNGVGAIDKDSLERIWTKCYKVKGIFENMSRHQHKSINQIKECLEETLQHSFLSEKIVKTSYVTLAFAMGGSDFDKHIKEKEDKKDNK</sequence>
<dbReference type="AlphaFoldDB" id="A7GY73"/>
<organism evidence="2 3">
    <name type="scientific">Campylobacter curvus (strain 525.92)</name>
    <dbReference type="NCBI Taxonomy" id="360105"/>
    <lineage>
        <taxon>Bacteria</taxon>
        <taxon>Pseudomonadati</taxon>
        <taxon>Campylobacterota</taxon>
        <taxon>Epsilonproteobacteria</taxon>
        <taxon>Campylobacterales</taxon>
        <taxon>Campylobacteraceae</taxon>
        <taxon>Campylobacter</taxon>
    </lineage>
</organism>
<name>A7GY73_CAMC5</name>
<accession>A7GY73</accession>